<keyword evidence="6" id="KW-0865">Zymogen</keyword>
<dbReference type="FunFam" id="2.40.10.10:FF:000078">
    <property type="entry name" value="Serine protease H137"/>
    <property type="match status" value="1"/>
</dbReference>
<keyword evidence="11" id="KW-1133">Transmembrane helix</keyword>
<keyword evidence="8" id="KW-0325">Glycoprotein</keyword>
<dbReference type="InterPro" id="IPR001314">
    <property type="entry name" value="Peptidase_S1A"/>
</dbReference>
<dbReference type="InterPro" id="IPR033116">
    <property type="entry name" value="TRYPSIN_SER"/>
</dbReference>
<evidence type="ECO:0000313" key="13">
    <source>
        <dbReference type="EMBL" id="KAG5673019.1"/>
    </source>
</evidence>
<protein>
    <recommendedName>
        <fullName evidence="12">Peptidase S1 domain-containing protein</fullName>
    </recommendedName>
</protein>
<reference evidence="13" key="1">
    <citation type="submission" date="2021-03" db="EMBL/GenBank/DDBJ databases">
        <title>Chromosome level genome of the anhydrobiotic midge Polypedilum vanderplanki.</title>
        <authorList>
            <person name="Yoshida Y."/>
            <person name="Kikawada T."/>
            <person name="Gusev O."/>
        </authorList>
    </citation>
    <scope>NUCLEOTIDE SEQUENCE</scope>
    <source>
        <strain evidence="13">NIAS01</strain>
        <tissue evidence="13">Whole body or cell culture</tissue>
    </source>
</reference>
<evidence type="ECO:0000256" key="5">
    <source>
        <dbReference type="ARBA" id="ARBA00022837"/>
    </source>
</evidence>
<evidence type="ECO:0000256" key="2">
    <source>
        <dbReference type="ARBA" id="ARBA00022723"/>
    </source>
</evidence>
<comment type="similarity">
    <text evidence="9">Belongs to the peptidase S1 family. CLIP subfamily.</text>
</comment>
<gene>
    <name evidence="13" type="ORF">PVAND_003097</name>
</gene>
<dbReference type="InterPro" id="IPR051487">
    <property type="entry name" value="Ser/Thr_Proteases_Immune/Dev"/>
</dbReference>
<dbReference type="PRINTS" id="PR00722">
    <property type="entry name" value="CHYMOTRYPSIN"/>
</dbReference>
<dbReference type="CDD" id="cd00190">
    <property type="entry name" value="Tryp_SPc"/>
    <property type="match status" value="1"/>
</dbReference>
<evidence type="ECO:0000256" key="10">
    <source>
        <dbReference type="RuleBase" id="RU363034"/>
    </source>
</evidence>
<organism evidence="13 14">
    <name type="scientific">Polypedilum vanderplanki</name>
    <name type="common">Sleeping chironomid midge</name>
    <dbReference type="NCBI Taxonomy" id="319348"/>
    <lineage>
        <taxon>Eukaryota</taxon>
        <taxon>Metazoa</taxon>
        <taxon>Ecdysozoa</taxon>
        <taxon>Arthropoda</taxon>
        <taxon>Hexapoda</taxon>
        <taxon>Insecta</taxon>
        <taxon>Pterygota</taxon>
        <taxon>Neoptera</taxon>
        <taxon>Endopterygota</taxon>
        <taxon>Diptera</taxon>
        <taxon>Nematocera</taxon>
        <taxon>Chironomoidea</taxon>
        <taxon>Chironomidae</taxon>
        <taxon>Chironominae</taxon>
        <taxon>Polypedilum</taxon>
        <taxon>Polypedilum</taxon>
    </lineage>
</organism>
<dbReference type="PANTHER" id="PTHR24256">
    <property type="entry name" value="TRYPTASE-RELATED"/>
    <property type="match status" value="1"/>
</dbReference>
<keyword evidence="5" id="KW-0106">Calcium</keyword>
<dbReference type="Gene3D" id="2.40.10.10">
    <property type="entry name" value="Trypsin-like serine proteases"/>
    <property type="match status" value="2"/>
</dbReference>
<keyword evidence="2" id="KW-0479">Metal-binding</keyword>
<dbReference type="EMBL" id="JADBJN010000003">
    <property type="protein sequence ID" value="KAG5673019.1"/>
    <property type="molecule type" value="Genomic_DNA"/>
</dbReference>
<dbReference type="SMART" id="SM00020">
    <property type="entry name" value="Tryp_SPc"/>
    <property type="match status" value="1"/>
</dbReference>
<evidence type="ECO:0000256" key="8">
    <source>
        <dbReference type="ARBA" id="ARBA00023180"/>
    </source>
</evidence>
<evidence type="ECO:0000256" key="11">
    <source>
        <dbReference type="SAM" id="Phobius"/>
    </source>
</evidence>
<evidence type="ECO:0000256" key="7">
    <source>
        <dbReference type="ARBA" id="ARBA00023157"/>
    </source>
</evidence>
<proteinExistence type="inferred from homology"/>
<dbReference type="PROSITE" id="PS00135">
    <property type="entry name" value="TRYPSIN_SER"/>
    <property type="match status" value="1"/>
</dbReference>
<dbReference type="GO" id="GO:0046872">
    <property type="term" value="F:metal ion binding"/>
    <property type="evidence" value="ECO:0007669"/>
    <property type="project" value="UniProtKB-KW"/>
</dbReference>
<dbReference type="InterPro" id="IPR009003">
    <property type="entry name" value="Peptidase_S1_PA"/>
</dbReference>
<evidence type="ECO:0000313" key="14">
    <source>
        <dbReference type="Proteomes" id="UP001107558"/>
    </source>
</evidence>
<keyword evidence="7" id="KW-1015">Disulfide bond</keyword>
<dbReference type="OrthoDB" id="547031at2759"/>
<feature type="domain" description="Peptidase S1" evidence="12">
    <location>
        <begin position="110"/>
        <end position="366"/>
    </location>
</feature>
<keyword evidence="14" id="KW-1185">Reference proteome</keyword>
<evidence type="ECO:0000259" key="12">
    <source>
        <dbReference type="PROSITE" id="PS50240"/>
    </source>
</evidence>
<comment type="caution">
    <text evidence="13">The sequence shown here is derived from an EMBL/GenBank/DDBJ whole genome shotgun (WGS) entry which is preliminary data.</text>
</comment>
<sequence>MLLKLERSNRILFLVVLAVALSFLSVFIYVLWSISFDSEDEIPTIVDDGLMIKTRNANSTTDSIILKTISKETTTPSLRTTTEMNYESHRNYHLFNHKTCGLTESIVPRIFGGKVARFLSHPWMVVLYAKINSTYKFACGGTLISENLVLTAAHCIKPRKTAWEIRKIRLGEQNLETDLDCIKLNNGSDYCADPYQEITEFEFKNWTHQNYSTYFGIEYDIGLIKLKVKAKIHQNNINTICLPFPPTKEVNSNSKLEVIGFGKTENKNSSDQLLVAKVPFISIKECNTIYKTDQFMDTHICAGNGTDTDSCRGDSGGPLLELRKVINKLKVVQYGIVSAGMEDCGKRPGIYTNVQKYLDWILENADI</sequence>
<keyword evidence="3 10" id="KW-0378">Hydrolase</keyword>
<keyword evidence="11" id="KW-0472">Membrane</keyword>
<dbReference type="SUPFAM" id="SSF50494">
    <property type="entry name" value="Trypsin-like serine proteases"/>
    <property type="match status" value="1"/>
</dbReference>
<dbReference type="PROSITE" id="PS50240">
    <property type="entry name" value="TRYPSIN_DOM"/>
    <property type="match status" value="1"/>
</dbReference>
<dbReference type="Proteomes" id="UP001107558">
    <property type="component" value="Chromosome 3"/>
</dbReference>
<dbReference type="InterPro" id="IPR018114">
    <property type="entry name" value="TRYPSIN_HIS"/>
</dbReference>
<keyword evidence="1 10" id="KW-0645">Protease</keyword>
<evidence type="ECO:0000256" key="6">
    <source>
        <dbReference type="ARBA" id="ARBA00023145"/>
    </source>
</evidence>
<name>A0A9J6BU37_POLVA</name>
<evidence type="ECO:0000256" key="9">
    <source>
        <dbReference type="ARBA" id="ARBA00024195"/>
    </source>
</evidence>
<evidence type="ECO:0000256" key="4">
    <source>
        <dbReference type="ARBA" id="ARBA00022825"/>
    </source>
</evidence>
<evidence type="ECO:0000256" key="3">
    <source>
        <dbReference type="ARBA" id="ARBA00022801"/>
    </source>
</evidence>
<dbReference type="AlphaFoldDB" id="A0A9J6BU37"/>
<evidence type="ECO:0000256" key="1">
    <source>
        <dbReference type="ARBA" id="ARBA00022670"/>
    </source>
</evidence>
<accession>A0A9J6BU37</accession>
<dbReference type="GO" id="GO:0006508">
    <property type="term" value="P:proteolysis"/>
    <property type="evidence" value="ECO:0007669"/>
    <property type="project" value="UniProtKB-KW"/>
</dbReference>
<keyword evidence="4 10" id="KW-0720">Serine protease</keyword>
<keyword evidence="11" id="KW-0812">Transmembrane</keyword>
<dbReference type="GO" id="GO:0004252">
    <property type="term" value="F:serine-type endopeptidase activity"/>
    <property type="evidence" value="ECO:0007669"/>
    <property type="project" value="InterPro"/>
</dbReference>
<dbReference type="Pfam" id="PF00089">
    <property type="entry name" value="Trypsin"/>
    <property type="match status" value="1"/>
</dbReference>
<dbReference type="InterPro" id="IPR043504">
    <property type="entry name" value="Peptidase_S1_PA_chymotrypsin"/>
</dbReference>
<dbReference type="InterPro" id="IPR001254">
    <property type="entry name" value="Trypsin_dom"/>
</dbReference>
<dbReference type="PROSITE" id="PS00134">
    <property type="entry name" value="TRYPSIN_HIS"/>
    <property type="match status" value="1"/>
</dbReference>
<feature type="transmembrane region" description="Helical" evidence="11">
    <location>
        <begin position="12"/>
        <end position="32"/>
    </location>
</feature>